<dbReference type="GO" id="GO:0005509">
    <property type="term" value="F:calcium ion binding"/>
    <property type="evidence" value="ECO:0007669"/>
    <property type="project" value="InterPro"/>
</dbReference>
<keyword evidence="3" id="KW-1185">Reference proteome</keyword>
<name>A0A0S4JFK6_BODSA</name>
<dbReference type="Proteomes" id="UP000051952">
    <property type="component" value="Unassembled WGS sequence"/>
</dbReference>
<feature type="domain" description="EF-hand" evidence="1">
    <location>
        <begin position="279"/>
        <end position="314"/>
    </location>
</feature>
<dbReference type="OrthoDB" id="267657at2759"/>
<dbReference type="InterPro" id="IPR002048">
    <property type="entry name" value="EF_hand_dom"/>
</dbReference>
<reference evidence="3" key="1">
    <citation type="submission" date="2015-09" db="EMBL/GenBank/DDBJ databases">
        <authorList>
            <consortium name="Pathogen Informatics"/>
        </authorList>
    </citation>
    <scope>NUCLEOTIDE SEQUENCE [LARGE SCALE GENOMIC DNA]</scope>
    <source>
        <strain evidence="3">Lake Konstanz</strain>
    </source>
</reference>
<evidence type="ECO:0000259" key="1">
    <source>
        <dbReference type="PROSITE" id="PS50222"/>
    </source>
</evidence>
<organism evidence="2 3">
    <name type="scientific">Bodo saltans</name>
    <name type="common">Flagellated protozoan</name>
    <dbReference type="NCBI Taxonomy" id="75058"/>
    <lineage>
        <taxon>Eukaryota</taxon>
        <taxon>Discoba</taxon>
        <taxon>Euglenozoa</taxon>
        <taxon>Kinetoplastea</taxon>
        <taxon>Metakinetoplastina</taxon>
        <taxon>Eubodonida</taxon>
        <taxon>Bodonidae</taxon>
        <taxon>Bodo</taxon>
    </lineage>
</organism>
<sequence length="362" mass="41147">MTRRGCTLVLRGPRSDELLYYSEMARLQACVNVVVEEVDEAQEILFVLVDARVEKVAGRLSLPDTRVYRKLPPSVVRNVFVEMNPRPSETVLLAMRQCVHDAAFHALMQAPRSVSSSFADHELPLGVLFLDNARVIAECFLFDVAMAKHDLVPAREMMVDHVCTKGIDHHGGDWTAFLDSIEDHFAIETSSVTTFEQLRSALLQHRNTFSSAMLTPSGANKLELVFGVPATQFPFLNCCCESFVFVQQLYSAATETFGRWTYENFVAIMNAVFGHDRPEVVRHVPRIFRTLNRSRNGEITFDELCGWIAKKLSTRTARHPEQQLIATVMSLRLPYALFADKRHLWPKLECVLRSLSDDEYHL</sequence>
<gene>
    <name evidence="2" type="ORF">BSAL_26215</name>
</gene>
<dbReference type="PROSITE" id="PS50222">
    <property type="entry name" value="EF_HAND_2"/>
    <property type="match status" value="1"/>
</dbReference>
<dbReference type="VEuPathDB" id="TriTrypDB:BSAL_26215"/>
<accession>A0A0S4JFK6</accession>
<protein>
    <recommendedName>
        <fullName evidence="1">EF-hand domain-containing protein</fullName>
    </recommendedName>
</protein>
<evidence type="ECO:0000313" key="2">
    <source>
        <dbReference type="EMBL" id="CUG90339.1"/>
    </source>
</evidence>
<evidence type="ECO:0000313" key="3">
    <source>
        <dbReference type="Proteomes" id="UP000051952"/>
    </source>
</evidence>
<proteinExistence type="predicted"/>
<dbReference type="EMBL" id="CYKH01001815">
    <property type="protein sequence ID" value="CUG90339.1"/>
    <property type="molecule type" value="Genomic_DNA"/>
</dbReference>
<dbReference type="AlphaFoldDB" id="A0A0S4JFK6"/>